<dbReference type="OrthoDB" id="20872at2759"/>
<dbReference type="InterPro" id="IPR035994">
    <property type="entry name" value="Nucleoside_phosphorylase_sf"/>
</dbReference>
<evidence type="ECO:0000256" key="1">
    <source>
        <dbReference type="SAM" id="MobiDB-lite"/>
    </source>
</evidence>
<evidence type="ECO:0000259" key="2">
    <source>
        <dbReference type="Pfam" id="PF00931"/>
    </source>
</evidence>
<accession>A0A6J3LWA1</accession>
<dbReference type="Gene3D" id="3.40.50.1580">
    <property type="entry name" value="Nucleoside phosphorylase domain"/>
    <property type="match status" value="1"/>
</dbReference>
<dbReference type="Pfam" id="PF01048">
    <property type="entry name" value="PNP_UDP_1"/>
    <property type="match status" value="1"/>
</dbReference>
<feature type="compositionally biased region" description="Basic and acidic residues" evidence="1">
    <location>
        <begin position="759"/>
        <end position="772"/>
    </location>
</feature>
<dbReference type="GO" id="GO:0043531">
    <property type="term" value="F:ADP binding"/>
    <property type="evidence" value="ECO:0007669"/>
    <property type="project" value="InterPro"/>
</dbReference>
<reference evidence="5" key="2">
    <citation type="submission" date="2020-04" db="EMBL/GenBank/DDBJ databases">
        <authorList>
            <consortium name="NCBI Genome Project"/>
        </authorList>
    </citation>
    <scope>NUCLEOTIDE SEQUENCE</scope>
    <source>
        <strain evidence="5">CBS 342.82</strain>
    </source>
</reference>
<dbReference type="GeneID" id="54364890"/>
<feature type="domain" description="NB-ARC" evidence="2">
    <location>
        <begin position="351"/>
        <end position="508"/>
    </location>
</feature>
<dbReference type="PANTHER" id="PTHR46082">
    <property type="entry name" value="ATP/GTP-BINDING PROTEIN-RELATED"/>
    <property type="match status" value="1"/>
</dbReference>
<feature type="domain" description="Nucleoside phosphorylase" evidence="3">
    <location>
        <begin position="13"/>
        <end position="296"/>
    </location>
</feature>
<dbReference type="InterPro" id="IPR002182">
    <property type="entry name" value="NB-ARC"/>
</dbReference>
<dbReference type="Proteomes" id="UP000504637">
    <property type="component" value="Unplaced"/>
</dbReference>
<dbReference type="InterPro" id="IPR000845">
    <property type="entry name" value="Nucleoside_phosphorylase_d"/>
</dbReference>
<dbReference type="InterPro" id="IPR053137">
    <property type="entry name" value="NLR-like"/>
</dbReference>
<dbReference type="AlphaFoldDB" id="A0A6J3LWA1"/>
<name>A0A6J3LWA1_9PEZI</name>
<dbReference type="InterPro" id="IPR027417">
    <property type="entry name" value="P-loop_NTPase"/>
</dbReference>
<dbReference type="GO" id="GO:0003824">
    <property type="term" value="F:catalytic activity"/>
    <property type="evidence" value="ECO:0007669"/>
    <property type="project" value="InterPro"/>
</dbReference>
<gene>
    <name evidence="5" type="ORF">K489DRAFT_403431</name>
</gene>
<dbReference type="SUPFAM" id="SSF52540">
    <property type="entry name" value="P-loop containing nucleoside triphosphate hydrolases"/>
    <property type="match status" value="1"/>
</dbReference>
<evidence type="ECO:0000313" key="4">
    <source>
        <dbReference type="Proteomes" id="UP000504637"/>
    </source>
</evidence>
<dbReference type="SUPFAM" id="SSF53167">
    <property type="entry name" value="Purine and uridine phosphorylases"/>
    <property type="match status" value="1"/>
</dbReference>
<protein>
    <submittedName>
        <fullName evidence="5">TPR repeat protein</fullName>
    </submittedName>
</protein>
<evidence type="ECO:0000259" key="3">
    <source>
        <dbReference type="Pfam" id="PF01048"/>
    </source>
</evidence>
<dbReference type="GO" id="GO:0009116">
    <property type="term" value="P:nucleoside metabolic process"/>
    <property type="evidence" value="ECO:0007669"/>
    <property type="project" value="InterPro"/>
</dbReference>
<keyword evidence="4" id="KW-1185">Reference proteome</keyword>
<proteinExistence type="predicted"/>
<reference evidence="5" key="3">
    <citation type="submission" date="2025-08" db="UniProtKB">
        <authorList>
            <consortium name="RefSeq"/>
        </authorList>
    </citation>
    <scope>IDENTIFICATION</scope>
    <source>
        <strain evidence="5">CBS 342.82</strain>
    </source>
</reference>
<reference evidence="5" key="1">
    <citation type="submission" date="2020-01" db="EMBL/GenBank/DDBJ databases">
        <authorList>
            <consortium name="DOE Joint Genome Institute"/>
            <person name="Haridas S."/>
            <person name="Albert R."/>
            <person name="Binder M."/>
            <person name="Bloem J."/>
            <person name="Labutti K."/>
            <person name="Salamov A."/>
            <person name="Andreopoulos B."/>
            <person name="Baker S.E."/>
            <person name="Barry K."/>
            <person name="Bills G."/>
            <person name="Bluhm B.H."/>
            <person name="Cannon C."/>
            <person name="Castanera R."/>
            <person name="Culley D.E."/>
            <person name="Daum C."/>
            <person name="Ezra D."/>
            <person name="Gonzalez J.B."/>
            <person name="Henrissat B."/>
            <person name="Kuo A."/>
            <person name="Liang C."/>
            <person name="Lipzen A."/>
            <person name="Lutzoni F."/>
            <person name="Magnuson J."/>
            <person name="Mondo S."/>
            <person name="Nolan M."/>
            <person name="Ohm R."/>
            <person name="Pangilinan J."/>
            <person name="Park H.-J."/>
            <person name="Ramirez L."/>
            <person name="Alfaro M."/>
            <person name="Sun H."/>
            <person name="Tritt A."/>
            <person name="Yoshinaga Y."/>
            <person name="Zwiers L.-H."/>
            <person name="Turgeon B.G."/>
            <person name="Goodwin S.B."/>
            <person name="Spatafora J.W."/>
            <person name="Crous P.W."/>
            <person name="Grigoriev I.V."/>
        </authorList>
    </citation>
    <scope>NUCLEOTIDE SEQUENCE</scope>
    <source>
        <strain evidence="5">CBS 342.82</strain>
    </source>
</reference>
<sequence>MQTSGHDRDAYSVGIICALATEKAAVEAMLDDEHPKLQPAPGDDNDYMFGTIGTHKVVIACLPAGMTGTVNAAVVAKDMMRSFPIRIGLMVGIAGGVWSEERDVRLGDVIVSQPNGQHGGVVQWDFGKMETGGVFRRTGTLNKPPRLLLNAVQGLQSRHKRKGNELHAHLEKMLLENPAMEESGYVHQGRHNDELFEASYDHQPGRTCGQCDRLRVVQREQRKSDRPKIHYGNIASGDKVIKDGATRDRIAREEDVIAFEMEAAGLMDSYPCVVIRGICDYSDTHKNKRWQEYAAASAAAYAKELLLYMPAGDVAQIRTANEATASASRRIIHVPFPKNHDFVGRHIELATLERRLFVDRDCQTMAVFGLGGMGKTQIVLRLAYDVAEQRPDTSIFWIPALSTETFSRAMKEMADLLGIRAAPDGNPDSLPMLVKQRLSSSHAGKWLLVVDNADDMKIVDGLREYLPISDTGMTVFTTRTADVAQRVARSNVLKIGTPDEAEAGQLLRKALANPEGLENDATSTNELLVELDHLPLAITQAAAYLNINDMAISEYVRLLRGTADDVIYLMSAEIDDNTRYKQSASAIATTWTVSFQQILKQDSIAAELLQFISCIEWKAIPYSMLPVVKPEARTRTAVGTLCSYSFLSRRADGTTYDMHRLVHLASRIWLREEGRTAEIQVEATKHVAKIFPTDDYTNRFLWRAYMPHAAQTRSYWLSQNTTVDIAKDGGEVSELSYKVGRCLLKDGRTRDSVQWLQEADDKRSKLTEEHPAGPRGGASGPTRIAARACRSIRYLRSN</sequence>
<organism evidence="5">
    <name type="scientific">Dissoconium aciculare CBS 342.82</name>
    <dbReference type="NCBI Taxonomy" id="1314786"/>
    <lineage>
        <taxon>Eukaryota</taxon>
        <taxon>Fungi</taxon>
        <taxon>Dikarya</taxon>
        <taxon>Ascomycota</taxon>
        <taxon>Pezizomycotina</taxon>
        <taxon>Dothideomycetes</taxon>
        <taxon>Dothideomycetidae</taxon>
        <taxon>Mycosphaerellales</taxon>
        <taxon>Dissoconiaceae</taxon>
        <taxon>Dissoconium</taxon>
    </lineage>
</organism>
<evidence type="ECO:0000313" key="5">
    <source>
        <dbReference type="RefSeq" id="XP_033457082.1"/>
    </source>
</evidence>
<dbReference type="RefSeq" id="XP_033457082.1">
    <property type="nucleotide sequence ID" value="XM_033607090.1"/>
</dbReference>
<feature type="region of interest" description="Disordered" evidence="1">
    <location>
        <begin position="757"/>
        <end position="782"/>
    </location>
</feature>
<dbReference type="Pfam" id="PF00931">
    <property type="entry name" value="NB-ARC"/>
    <property type="match status" value="1"/>
</dbReference>
<dbReference type="PANTHER" id="PTHR46082:SF11">
    <property type="entry name" value="AAA+ ATPASE DOMAIN-CONTAINING PROTEIN-RELATED"/>
    <property type="match status" value="1"/>
</dbReference>
<dbReference type="Gene3D" id="3.40.50.300">
    <property type="entry name" value="P-loop containing nucleotide triphosphate hydrolases"/>
    <property type="match status" value="1"/>
</dbReference>